<dbReference type="PANTHER" id="PTHR22883">
    <property type="entry name" value="ZINC FINGER DHHC DOMAIN CONTAINING PROTEIN"/>
    <property type="match status" value="1"/>
</dbReference>
<feature type="transmembrane region" description="Helical" evidence="11">
    <location>
        <begin position="151"/>
        <end position="174"/>
    </location>
</feature>
<feature type="transmembrane region" description="Helical" evidence="11">
    <location>
        <begin position="46"/>
        <end position="67"/>
    </location>
</feature>
<evidence type="ECO:0000256" key="8">
    <source>
        <dbReference type="ARBA" id="ARBA00023288"/>
    </source>
</evidence>
<gene>
    <name evidence="14" type="ORF">BDV98DRAFT_559781</name>
</gene>
<evidence type="ECO:0000256" key="9">
    <source>
        <dbReference type="ARBA" id="ARBA00023315"/>
    </source>
</evidence>
<proteinExistence type="inferred from homology"/>
<keyword evidence="12" id="KW-0732">Signal</keyword>
<dbReference type="InterPro" id="IPR001594">
    <property type="entry name" value="Palmitoyltrfase_DHHC"/>
</dbReference>
<dbReference type="GO" id="GO:0006612">
    <property type="term" value="P:protein targeting to membrane"/>
    <property type="evidence" value="ECO:0007669"/>
    <property type="project" value="TreeGrafter"/>
</dbReference>
<name>A0A5C3QZ88_9AGAR</name>
<evidence type="ECO:0000256" key="12">
    <source>
        <dbReference type="SAM" id="SignalP"/>
    </source>
</evidence>
<dbReference type="PANTHER" id="PTHR22883:SF301">
    <property type="entry name" value="PALMITOYLTRANSFERASE ZDHHC12"/>
    <property type="match status" value="1"/>
</dbReference>
<feature type="signal peptide" evidence="12">
    <location>
        <begin position="1"/>
        <end position="22"/>
    </location>
</feature>
<organism evidence="14 15">
    <name type="scientific">Pterulicium gracile</name>
    <dbReference type="NCBI Taxonomy" id="1884261"/>
    <lineage>
        <taxon>Eukaryota</taxon>
        <taxon>Fungi</taxon>
        <taxon>Dikarya</taxon>
        <taxon>Basidiomycota</taxon>
        <taxon>Agaricomycotina</taxon>
        <taxon>Agaricomycetes</taxon>
        <taxon>Agaricomycetidae</taxon>
        <taxon>Agaricales</taxon>
        <taxon>Pleurotineae</taxon>
        <taxon>Pterulaceae</taxon>
        <taxon>Pterulicium</taxon>
    </lineage>
</organism>
<keyword evidence="7" id="KW-0564">Palmitate</keyword>
<evidence type="ECO:0000259" key="13">
    <source>
        <dbReference type="Pfam" id="PF01529"/>
    </source>
</evidence>
<comment type="domain">
    <text evidence="11">The DHHC domain is required for palmitoyltransferase activity.</text>
</comment>
<evidence type="ECO:0000256" key="6">
    <source>
        <dbReference type="ARBA" id="ARBA00023136"/>
    </source>
</evidence>
<comment type="subcellular location">
    <subcellularLocation>
        <location evidence="1">Endomembrane system</location>
        <topology evidence="1">Multi-pass membrane protein</topology>
    </subcellularLocation>
</comment>
<dbReference type="InterPro" id="IPR039859">
    <property type="entry name" value="PFA4/ZDH16/20/ERF2-like"/>
</dbReference>
<keyword evidence="3 11" id="KW-0808">Transferase</keyword>
<keyword evidence="5 11" id="KW-1133">Transmembrane helix</keyword>
<feature type="transmembrane region" description="Helical" evidence="11">
    <location>
        <begin position="242"/>
        <end position="262"/>
    </location>
</feature>
<comment type="similarity">
    <text evidence="2 11">Belongs to the DHHC palmitoyltransferase family.</text>
</comment>
<keyword evidence="15" id="KW-1185">Reference proteome</keyword>
<evidence type="ECO:0000256" key="7">
    <source>
        <dbReference type="ARBA" id="ARBA00023139"/>
    </source>
</evidence>
<protein>
    <recommendedName>
        <fullName evidence="11">Palmitoyltransferase</fullName>
        <ecNumber evidence="11">2.3.1.225</ecNumber>
    </recommendedName>
</protein>
<keyword evidence="4 11" id="KW-0812">Transmembrane</keyword>
<dbReference type="EC" id="2.3.1.225" evidence="11"/>
<sequence length="363" mass="40320">MLTFFGAAFWLVNCAIAPVISCAGLLIQSAYCTGGSSSAEQAGLKLLKWGYLLFANCALGLTLSLYLHLISGRTTRNVAQATAPNTKDLQEPYECADLAGSLAYCHKDPCNGAWKPPRAHHCSTCGVCRLGFDHHCPWLGNCVTDQDMKSFLTFLLSAPVALVICVFPIFRVLYRHCAKALLASQSDAVVRSMWWDRWYSWLFGGPLGRHGIGFALGFRAMRRGRDSSMIGRGLILQPRLRIAWLCWLGAVLSFFCVVLAVMTARSYLRGLSTLDTLGSEAAAKILVCFPSATAHTEFPSKVLQNTTGYRPYDLGLKGNWRRLRHQYLFKGPPCSRSSHSFHWPEFNPEMLRQLRKTVNGKEA</sequence>
<feature type="transmembrane region" description="Helical" evidence="11">
    <location>
        <begin position="198"/>
        <end position="221"/>
    </location>
</feature>
<dbReference type="Pfam" id="PF01529">
    <property type="entry name" value="DHHC"/>
    <property type="match status" value="1"/>
</dbReference>
<dbReference type="AlphaFoldDB" id="A0A5C3QZ88"/>
<reference evidence="14 15" key="1">
    <citation type="journal article" date="2019" name="Nat. Ecol. Evol.">
        <title>Megaphylogeny resolves global patterns of mushroom evolution.</title>
        <authorList>
            <person name="Varga T."/>
            <person name="Krizsan K."/>
            <person name="Foldi C."/>
            <person name="Dima B."/>
            <person name="Sanchez-Garcia M."/>
            <person name="Sanchez-Ramirez S."/>
            <person name="Szollosi G.J."/>
            <person name="Szarkandi J.G."/>
            <person name="Papp V."/>
            <person name="Albert L."/>
            <person name="Andreopoulos W."/>
            <person name="Angelini C."/>
            <person name="Antonin V."/>
            <person name="Barry K.W."/>
            <person name="Bougher N.L."/>
            <person name="Buchanan P."/>
            <person name="Buyck B."/>
            <person name="Bense V."/>
            <person name="Catcheside P."/>
            <person name="Chovatia M."/>
            <person name="Cooper J."/>
            <person name="Damon W."/>
            <person name="Desjardin D."/>
            <person name="Finy P."/>
            <person name="Geml J."/>
            <person name="Haridas S."/>
            <person name="Hughes K."/>
            <person name="Justo A."/>
            <person name="Karasinski D."/>
            <person name="Kautmanova I."/>
            <person name="Kiss B."/>
            <person name="Kocsube S."/>
            <person name="Kotiranta H."/>
            <person name="LaButti K.M."/>
            <person name="Lechner B.E."/>
            <person name="Liimatainen K."/>
            <person name="Lipzen A."/>
            <person name="Lukacs Z."/>
            <person name="Mihaltcheva S."/>
            <person name="Morgado L.N."/>
            <person name="Niskanen T."/>
            <person name="Noordeloos M.E."/>
            <person name="Ohm R.A."/>
            <person name="Ortiz-Santana B."/>
            <person name="Ovrebo C."/>
            <person name="Racz N."/>
            <person name="Riley R."/>
            <person name="Savchenko A."/>
            <person name="Shiryaev A."/>
            <person name="Soop K."/>
            <person name="Spirin V."/>
            <person name="Szebenyi C."/>
            <person name="Tomsovsky M."/>
            <person name="Tulloss R.E."/>
            <person name="Uehling J."/>
            <person name="Grigoriev I.V."/>
            <person name="Vagvolgyi C."/>
            <person name="Papp T."/>
            <person name="Martin F.M."/>
            <person name="Miettinen O."/>
            <person name="Hibbett D.S."/>
            <person name="Nagy L.G."/>
        </authorList>
    </citation>
    <scope>NUCLEOTIDE SEQUENCE [LARGE SCALE GENOMIC DNA]</scope>
    <source>
        <strain evidence="14 15">CBS 309.79</strain>
    </source>
</reference>
<evidence type="ECO:0000256" key="1">
    <source>
        <dbReference type="ARBA" id="ARBA00004127"/>
    </source>
</evidence>
<dbReference type="Proteomes" id="UP000305067">
    <property type="component" value="Unassembled WGS sequence"/>
</dbReference>
<feature type="chain" id="PRO_5022794578" description="Palmitoyltransferase" evidence="12">
    <location>
        <begin position="23"/>
        <end position="363"/>
    </location>
</feature>
<accession>A0A5C3QZ88</accession>
<dbReference type="GO" id="GO:0005794">
    <property type="term" value="C:Golgi apparatus"/>
    <property type="evidence" value="ECO:0007669"/>
    <property type="project" value="TreeGrafter"/>
</dbReference>
<keyword evidence="6 11" id="KW-0472">Membrane</keyword>
<evidence type="ECO:0000313" key="15">
    <source>
        <dbReference type="Proteomes" id="UP000305067"/>
    </source>
</evidence>
<feature type="domain" description="Palmitoyltransferase DHHC" evidence="13">
    <location>
        <begin position="113"/>
        <end position="180"/>
    </location>
</feature>
<evidence type="ECO:0000256" key="5">
    <source>
        <dbReference type="ARBA" id="ARBA00022989"/>
    </source>
</evidence>
<evidence type="ECO:0000256" key="10">
    <source>
        <dbReference type="ARBA" id="ARBA00048048"/>
    </source>
</evidence>
<evidence type="ECO:0000256" key="11">
    <source>
        <dbReference type="RuleBase" id="RU079119"/>
    </source>
</evidence>
<keyword evidence="8" id="KW-0449">Lipoprotein</keyword>
<evidence type="ECO:0000256" key="3">
    <source>
        <dbReference type="ARBA" id="ARBA00022679"/>
    </source>
</evidence>
<dbReference type="EMBL" id="ML178815">
    <property type="protein sequence ID" value="TFL06658.1"/>
    <property type="molecule type" value="Genomic_DNA"/>
</dbReference>
<dbReference type="OrthoDB" id="302728at2759"/>
<keyword evidence="9 11" id="KW-0012">Acyltransferase</keyword>
<dbReference type="PROSITE" id="PS50216">
    <property type="entry name" value="DHHC"/>
    <property type="match status" value="1"/>
</dbReference>
<comment type="catalytic activity">
    <reaction evidence="10 11">
        <text>L-cysteinyl-[protein] + hexadecanoyl-CoA = S-hexadecanoyl-L-cysteinyl-[protein] + CoA</text>
        <dbReference type="Rhea" id="RHEA:36683"/>
        <dbReference type="Rhea" id="RHEA-COMP:10131"/>
        <dbReference type="Rhea" id="RHEA-COMP:11032"/>
        <dbReference type="ChEBI" id="CHEBI:29950"/>
        <dbReference type="ChEBI" id="CHEBI:57287"/>
        <dbReference type="ChEBI" id="CHEBI:57379"/>
        <dbReference type="ChEBI" id="CHEBI:74151"/>
        <dbReference type="EC" id="2.3.1.225"/>
    </reaction>
</comment>
<evidence type="ECO:0000256" key="2">
    <source>
        <dbReference type="ARBA" id="ARBA00008574"/>
    </source>
</evidence>
<dbReference type="GO" id="GO:0019706">
    <property type="term" value="F:protein-cysteine S-palmitoyltransferase activity"/>
    <property type="evidence" value="ECO:0007669"/>
    <property type="project" value="UniProtKB-EC"/>
</dbReference>
<dbReference type="GO" id="GO:0005783">
    <property type="term" value="C:endoplasmic reticulum"/>
    <property type="evidence" value="ECO:0007669"/>
    <property type="project" value="TreeGrafter"/>
</dbReference>
<evidence type="ECO:0000313" key="14">
    <source>
        <dbReference type="EMBL" id="TFL06658.1"/>
    </source>
</evidence>
<evidence type="ECO:0000256" key="4">
    <source>
        <dbReference type="ARBA" id="ARBA00022692"/>
    </source>
</evidence>